<name>A0ABT4UN60_9BACT</name>
<dbReference type="PANTHER" id="PTHR43861">
    <property type="entry name" value="TRANS-ACONITATE 2-METHYLTRANSFERASE-RELATED"/>
    <property type="match status" value="1"/>
</dbReference>
<dbReference type="SUPFAM" id="SSF53335">
    <property type="entry name" value="S-adenosyl-L-methionine-dependent methyltransferases"/>
    <property type="match status" value="1"/>
</dbReference>
<keyword evidence="3" id="KW-1185">Reference proteome</keyword>
<dbReference type="InterPro" id="IPR025714">
    <property type="entry name" value="Methyltranfer_dom"/>
</dbReference>
<dbReference type="RefSeq" id="WP_407031991.1">
    <property type="nucleotide sequence ID" value="NZ_JAQGEF010000015.1"/>
</dbReference>
<dbReference type="Gene3D" id="2.20.25.110">
    <property type="entry name" value="S-adenosyl-L-methionine-dependent methyltransferases"/>
    <property type="match status" value="1"/>
</dbReference>
<comment type="caution">
    <text evidence="2">The sequence shown here is derived from an EMBL/GenBank/DDBJ whole genome shotgun (WGS) entry which is preliminary data.</text>
</comment>
<proteinExistence type="predicted"/>
<dbReference type="EMBL" id="JAQGEF010000015">
    <property type="protein sequence ID" value="MDA3615665.1"/>
    <property type="molecule type" value="Genomic_DNA"/>
</dbReference>
<dbReference type="CDD" id="cd02440">
    <property type="entry name" value="AdoMet_MTases"/>
    <property type="match status" value="1"/>
</dbReference>
<keyword evidence="2" id="KW-0489">Methyltransferase</keyword>
<accession>A0ABT4UN60</accession>
<dbReference type="GO" id="GO:0008168">
    <property type="term" value="F:methyltransferase activity"/>
    <property type="evidence" value="ECO:0007669"/>
    <property type="project" value="UniProtKB-KW"/>
</dbReference>
<sequence length="253" mass="29897">MPIKFIMPGQMENEWFKDWFNTPYYHDLYFKRNETEANTFIRNLVSHLQLKNGARVLDLACGKGRHAVELYNQGLKVIGIDYSNYFITEAKQYENDNLHFYVQDMRQPYWINYFDVVVNLFTSFGYFKTQREHITSLNNIKNSLKAGGIFVIDYLNVIKTEKQLIKEMSITINNVDYLIKKEVTDTHFLKHIHIKDGDENFNYSESVSKFGLDDFKLMFSKVGLEIVALFGNYKLEKFDDELSDRLIIIAQKK</sequence>
<dbReference type="InterPro" id="IPR029063">
    <property type="entry name" value="SAM-dependent_MTases_sf"/>
</dbReference>
<reference evidence="2 3" key="1">
    <citation type="submission" date="2022-12" db="EMBL/GenBank/DDBJ databases">
        <title>Chitinophagaceae gen. sp. nov., a new member of the family Chitinophagaceae, isolated from soil in a chemical factory.</title>
        <authorList>
            <person name="Ke Z."/>
        </authorList>
    </citation>
    <scope>NUCLEOTIDE SEQUENCE [LARGE SCALE GENOMIC DNA]</scope>
    <source>
        <strain evidence="2 3">LY-5</strain>
    </source>
</reference>
<dbReference type="Pfam" id="PF13847">
    <property type="entry name" value="Methyltransf_31"/>
    <property type="match status" value="1"/>
</dbReference>
<keyword evidence="2" id="KW-0808">Transferase</keyword>
<feature type="domain" description="Methyltransferase" evidence="1">
    <location>
        <begin position="51"/>
        <end position="173"/>
    </location>
</feature>
<evidence type="ECO:0000313" key="2">
    <source>
        <dbReference type="EMBL" id="MDA3615665.1"/>
    </source>
</evidence>
<dbReference type="Proteomes" id="UP001210231">
    <property type="component" value="Unassembled WGS sequence"/>
</dbReference>
<dbReference type="Gene3D" id="3.40.50.150">
    <property type="entry name" value="Vaccinia Virus protein VP39"/>
    <property type="match status" value="1"/>
</dbReference>
<protein>
    <submittedName>
        <fullName evidence="2">Class I SAM-dependent methyltransferase</fullName>
    </submittedName>
</protein>
<organism evidence="2 3">
    <name type="scientific">Polluticaenibacter yanchengensis</name>
    <dbReference type="NCBI Taxonomy" id="3014562"/>
    <lineage>
        <taxon>Bacteria</taxon>
        <taxon>Pseudomonadati</taxon>
        <taxon>Bacteroidota</taxon>
        <taxon>Chitinophagia</taxon>
        <taxon>Chitinophagales</taxon>
        <taxon>Chitinophagaceae</taxon>
        <taxon>Polluticaenibacter</taxon>
    </lineage>
</organism>
<evidence type="ECO:0000313" key="3">
    <source>
        <dbReference type="Proteomes" id="UP001210231"/>
    </source>
</evidence>
<evidence type="ECO:0000259" key="1">
    <source>
        <dbReference type="Pfam" id="PF13847"/>
    </source>
</evidence>
<gene>
    <name evidence="2" type="ORF">O3P16_12660</name>
</gene>
<dbReference type="GO" id="GO:0032259">
    <property type="term" value="P:methylation"/>
    <property type="evidence" value="ECO:0007669"/>
    <property type="project" value="UniProtKB-KW"/>
</dbReference>